<keyword evidence="8 11" id="KW-0460">Magnesium</keyword>
<evidence type="ECO:0000256" key="6">
    <source>
        <dbReference type="ARBA" id="ARBA00022723"/>
    </source>
</evidence>
<keyword evidence="12" id="KW-0449">Lipoprotein</keyword>
<evidence type="ECO:0000256" key="12">
    <source>
        <dbReference type="RuleBase" id="RU363002"/>
    </source>
</evidence>
<keyword evidence="4 11" id="KW-0285">Flavoprotein</keyword>
<comment type="subcellular location">
    <subcellularLocation>
        <location evidence="12">Cell inner membrane</location>
        <topology evidence="12">Lipid-anchor</topology>
        <orientation evidence="12">Periplasmic side</orientation>
    </subcellularLocation>
</comment>
<dbReference type="Gene3D" id="3.10.520.10">
    <property type="entry name" value="ApbE-like domains"/>
    <property type="match status" value="1"/>
</dbReference>
<dbReference type="PANTHER" id="PTHR30040:SF2">
    <property type="entry name" value="FAD:PROTEIN FMN TRANSFERASE"/>
    <property type="match status" value="1"/>
</dbReference>
<keyword evidence="12" id="KW-0472">Membrane</keyword>
<feature type="chain" id="PRO_5044992843" description="FAD:protein FMN transferase" evidence="12">
    <location>
        <begin position="25"/>
        <end position="346"/>
    </location>
</feature>
<evidence type="ECO:0000256" key="3">
    <source>
        <dbReference type="ARBA" id="ARBA00016337"/>
    </source>
</evidence>
<keyword evidence="12" id="KW-0732">Signal</keyword>
<organism evidence="13 14">
    <name type="scientific">Amphibacillus indicireducens</name>
    <dbReference type="NCBI Taxonomy" id="1076330"/>
    <lineage>
        <taxon>Bacteria</taxon>
        <taxon>Bacillati</taxon>
        <taxon>Bacillota</taxon>
        <taxon>Bacilli</taxon>
        <taxon>Bacillales</taxon>
        <taxon>Bacillaceae</taxon>
        <taxon>Amphibacillus</taxon>
    </lineage>
</organism>
<evidence type="ECO:0000256" key="9">
    <source>
        <dbReference type="ARBA" id="ARBA00031306"/>
    </source>
</evidence>
<keyword evidence="6 11" id="KW-0479">Metal-binding</keyword>
<dbReference type="Pfam" id="PF02424">
    <property type="entry name" value="ApbE"/>
    <property type="match status" value="1"/>
</dbReference>
<dbReference type="InterPro" id="IPR003374">
    <property type="entry name" value="ApbE-like_sf"/>
</dbReference>
<keyword evidence="12" id="KW-0997">Cell inner membrane</keyword>
<dbReference type="PROSITE" id="PS51257">
    <property type="entry name" value="PROKAR_LIPOPROTEIN"/>
    <property type="match status" value="1"/>
</dbReference>
<dbReference type="PANTHER" id="PTHR30040">
    <property type="entry name" value="THIAMINE BIOSYNTHESIS LIPOPROTEIN APBE"/>
    <property type="match status" value="1"/>
</dbReference>
<dbReference type="GO" id="GO:0016740">
    <property type="term" value="F:transferase activity"/>
    <property type="evidence" value="ECO:0007669"/>
    <property type="project" value="UniProtKB-KW"/>
</dbReference>
<evidence type="ECO:0000313" key="14">
    <source>
        <dbReference type="Proteomes" id="UP001501734"/>
    </source>
</evidence>
<evidence type="ECO:0000256" key="11">
    <source>
        <dbReference type="PIRNR" id="PIRNR006268"/>
    </source>
</evidence>
<protein>
    <recommendedName>
        <fullName evidence="3 11">FAD:protein FMN transferase</fullName>
        <ecNumber evidence="2 11">2.7.1.180</ecNumber>
    </recommendedName>
    <alternativeName>
        <fullName evidence="9 11">Flavin transferase</fullName>
    </alternativeName>
</protein>
<keyword evidence="12" id="KW-1003">Cell membrane</keyword>
<sequence>MVYRRSILLLIIGLLVLTACQSNQSDLLDTPHRKTEFLLGTVVSLSVYDADKEDVIDQALERIEQLEYMLSDEIEATEVDQINKSAGIEPVQVSEELYYLIKQSIDYGEISEGGFDVTIGPLTNLWRIGYDDARKPEMDEIKQVLPLIDDHKIELDDEAQSVYLIEEGMQLDFGAIAKGYMTDQVHELFIEEGVTTAIIDLGGNIFVMGHRPQGNEWNVGIQNPFLARGEIIGRIRASDQSIVTSGIYERYLEVDGVQYHHLLDPNTGYPFDNEIAGVSIVSDASIDGDALSTVVFTKGLEAGKAFIETYQGAEAIFITKDREVILSSGLVSSFELTNDQFELIED</sequence>
<evidence type="ECO:0000256" key="7">
    <source>
        <dbReference type="ARBA" id="ARBA00022827"/>
    </source>
</evidence>
<keyword evidence="14" id="KW-1185">Reference proteome</keyword>
<evidence type="ECO:0000256" key="8">
    <source>
        <dbReference type="ARBA" id="ARBA00022842"/>
    </source>
</evidence>
<comment type="caution">
    <text evidence="13">The sequence shown here is derived from an EMBL/GenBank/DDBJ whole genome shotgun (WGS) entry which is preliminary data.</text>
</comment>
<evidence type="ECO:0000313" key="13">
    <source>
        <dbReference type="EMBL" id="GAA4076155.1"/>
    </source>
</evidence>
<evidence type="ECO:0000256" key="10">
    <source>
        <dbReference type="ARBA" id="ARBA00048540"/>
    </source>
</evidence>
<comment type="similarity">
    <text evidence="11 12">Belongs to the ApbE family.</text>
</comment>
<dbReference type="Proteomes" id="UP001501734">
    <property type="component" value="Unassembled WGS sequence"/>
</dbReference>
<evidence type="ECO:0000256" key="4">
    <source>
        <dbReference type="ARBA" id="ARBA00022630"/>
    </source>
</evidence>
<dbReference type="SUPFAM" id="SSF143631">
    <property type="entry name" value="ApbE-like"/>
    <property type="match status" value="1"/>
</dbReference>
<dbReference type="InterPro" id="IPR024932">
    <property type="entry name" value="ApbE"/>
</dbReference>
<dbReference type="EC" id="2.7.1.180" evidence="2 11"/>
<name>A0ABP7VYI8_9BACI</name>
<dbReference type="RefSeq" id="WP_344913001.1">
    <property type="nucleotide sequence ID" value="NZ_BAABDL010000118.1"/>
</dbReference>
<evidence type="ECO:0000256" key="2">
    <source>
        <dbReference type="ARBA" id="ARBA00011955"/>
    </source>
</evidence>
<keyword evidence="5 11" id="KW-0808">Transferase</keyword>
<proteinExistence type="inferred from homology"/>
<gene>
    <name evidence="13" type="ORF">GCM10022410_21290</name>
</gene>
<dbReference type="EMBL" id="BAABDL010000118">
    <property type="protein sequence ID" value="GAA4076155.1"/>
    <property type="molecule type" value="Genomic_DNA"/>
</dbReference>
<feature type="signal peptide" evidence="12">
    <location>
        <begin position="1"/>
        <end position="24"/>
    </location>
</feature>
<keyword evidence="7 11" id="KW-0274">FAD</keyword>
<comment type="catalytic activity">
    <reaction evidence="10 11 12">
        <text>L-threonyl-[protein] + FAD = FMN-L-threonyl-[protein] + AMP + H(+)</text>
        <dbReference type="Rhea" id="RHEA:36847"/>
        <dbReference type="Rhea" id="RHEA-COMP:11060"/>
        <dbReference type="Rhea" id="RHEA-COMP:11061"/>
        <dbReference type="ChEBI" id="CHEBI:15378"/>
        <dbReference type="ChEBI" id="CHEBI:30013"/>
        <dbReference type="ChEBI" id="CHEBI:57692"/>
        <dbReference type="ChEBI" id="CHEBI:74257"/>
        <dbReference type="ChEBI" id="CHEBI:456215"/>
        <dbReference type="EC" id="2.7.1.180"/>
    </reaction>
</comment>
<accession>A0ABP7VYI8</accession>
<comment type="cofactor">
    <cofactor evidence="1 12">
        <name>Mg(2+)</name>
        <dbReference type="ChEBI" id="CHEBI:18420"/>
    </cofactor>
</comment>
<comment type="function">
    <text evidence="12">Flavin transferase that catalyzes the transfer of the FMN moiety of FAD and its covalent binding to the hydroxyl group of a threonine residue in a target flavoprotein.</text>
</comment>
<dbReference type="PIRSF" id="PIRSF006268">
    <property type="entry name" value="ApbE"/>
    <property type="match status" value="1"/>
</dbReference>
<reference evidence="14" key="1">
    <citation type="journal article" date="2019" name="Int. J. Syst. Evol. Microbiol.">
        <title>The Global Catalogue of Microorganisms (GCM) 10K type strain sequencing project: providing services to taxonomists for standard genome sequencing and annotation.</title>
        <authorList>
            <consortium name="The Broad Institute Genomics Platform"/>
            <consortium name="The Broad Institute Genome Sequencing Center for Infectious Disease"/>
            <person name="Wu L."/>
            <person name="Ma J."/>
        </authorList>
    </citation>
    <scope>NUCLEOTIDE SEQUENCE [LARGE SCALE GENOMIC DNA]</scope>
    <source>
        <strain evidence="14">JCM 17250</strain>
    </source>
</reference>
<evidence type="ECO:0000256" key="5">
    <source>
        <dbReference type="ARBA" id="ARBA00022679"/>
    </source>
</evidence>
<evidence type="ECO:0000256" key="1">
    <source>
        <dbReference type="ARBA" id="ARBA00001946"/>
    </source>
</evidence>